<proteinExistence type="predicted"/>
<sequence>MEEAVLYTVEVVRLVVLLAIPERIVVQNVRLGIMECNVTDAAASTVLGQRKPVTLWMVNVTRVAKKDTLEISVTKNVRLGITDSIVTAAAVSTVLARKMPVTMRMVDVTRAAIEDILEISVTKDYSVFPERPLACFRKTMDMSYSVVRYSTGAR</sequence>
<evidence type="ECO:0000313" key="2">
    <source>
        <dbReference type="Proteomes" id="UP000762676"/>
    </source>
</evidence>
<dbReference type="Proteomes" id="UP000762676">
    <property type="component" value="Unassembled WGS sequence"/>
</dbReference>
<keyword evidence="2" id="KW-1185">Reference proteome</keyword>
<protein>
    <submittedName>
        <fullName evidence="1">Uncharacterized protein</fullName>
    </submittedName>
</protein>
<dbReference type="EMBL" id="BMAT01005641">
    <property type="protein sequence ID" value="GFR97663.1"/>
    <property type="molecule type" value="Genomic_DNA"/>
</dbReference>
<name>A0AAV4HIA1_9GAST</name>
<gene>
    <name evidence="1" type="ORF">ElyMa_002751000</name>
</gene>
<dbReference type="AlphaFoldDB" id="A0AAV4HIA1"/>
<comment type="caution">
    <text evidence="1">The sequence shown here is derived from an EMBL/GenBank/DDBJ whole genome shotgun (WGS) entry which is preliminary data.</text>
</comment>
<accession>A0AAV4HIA1</accession>
<organism evidence="1 2">
    <name type="scientific">Elysia marginata</name>
    <dbReference type="NCBI Taxonomy" id="1093978"/>
    <lineage>
        <taxon>Eukaryota</taxon>
        <taxon>Metazoa</taxon>
        <taxon>Spiralia</taxon>
        <taxon>Lophotrochozoa</taxon>
        <taxon>Mollusca</taxon>
        <taxon>Gastropoda</taxon>
        <taxon>Heterobranchia</taxon>
        <taxon>Euthyneura</taxon>
        <taxon>Panpulmonata</taxon>
        <taxon>Sacoglossa</taxon>
        <taxon>Placobranchoidea</taxon>
        <taxon>Plakobranchidae</taxon>
        <taxon>Elysia</taxon>
    </lineage>
</organism>
<evidence type="ECO:0000313" key="1">
    <source>
        <dbReference type="EMBL" id="GFR97663.1"/>
    </source>
</evidence>
<reference evidence="1 2" key="1">
    <citation type="journal article" date="2021" name="Elife">
        <title>Chloroplast acquisition without the gene transfer in kleptoplastic sea slugs, Plakobranchus ocellatus.</title>
        <authorList>
            <person name="Maeda T."/>
            <person name="Takahashi S."/>
            <person name="Yoshida T."/>
            <person name="Shimamura S."/>
            <person name="Takaki Y."/>
            <person name="Nagai Y."/>
            <person name="Toyoda A."/>
            <person name="Suzuki Y."/>
            <person name="Arimoto A."/>
            <person name="Ishii H."/>
            <person name="Satoh N."/>
            <person name="Nishiyama T."/>
            <person name="Hasebe M."/>
            <person name="Maruyama T."/>
            <person name="Minagawa J."/>
            <person name="Obokata J."/>
            <person name="Shigenobu S."/>
        </authorList>
    </citation>
    <scope>NUCLEOTIDE SEQUENCE [LARGE SCALE GENOMIC DNA]</scope>
</reference>